<dbReference type="PANTHER" id="PTHR47577">
    <property type="entry name" value="THAP DOMAIN-CONTAINING PROTEIN 6"/>
    <property type="match status" value="1"/>
</dbReference>
<dbReference type="Pfam" id="PF21788">
    <property type="entry name" value="TNP-like_GBD"/>
    <property type="match status" value="1"/>
</dbReference>
<dbReference type="InterPro" id="IPR048366">
    <property type="entry name" value="TNP-like_GBD"/>
</dbReference>
<evidence type="ECO:0000259" key="2">
    <source>
        <dbReference type="Pfam" id="PF21788"/>
    </source>
</evidence>
<evidence type="ECO:0000259" key="1">
    <source>
        <dbReference type="Pfam" id="PF21787"/>
    </source>
</evidence>
<gene>
    <name evidence="3" type="ORF">APLA_LOCUS17153</name>
</gene>
<keyword evidence="4" id="KW-1185">Reference proteome</keyword>
<sequence>MKIETKVEKTYGYVDYGGSVDSDCREKCTDALVFLVVPLHGKWKVPIGFFFINKVTADQKKFLLTQAIELCFEAGLVVKAVTFDGCPANIAMAKKLGCDLNPNNLKTVFKVQNNEIAIFLDPAHMTKLVRNSFEHYREFKDAEGNNIKWNHIEMLHQLQEDEKFHAANKLRSKHLFFLKNIMKVKLATQLFSRSVSIALQFCKNTLKIAQFQEIDGTANMLLLLNDLFDILDSKVHGYGLKKALNAENSQVVLSKLEWCKSVLMNLTTNLKNKQMRLISTPPFTGFLELCICIESAKFLFNDLIKNQRVPYISFHRISQDHINNGANNNPTPKQFYGIYRKMLVHKELQELNTVPNSSDPLPSTSSAGIIESTSDVDKKCDSSKDDVCISIPPAPKRQKSIVSSFEEIYAFLEKGD</sequence>
<evidence type="ECO:0008006" key="5">
    <source>
        <dbReference type="Google" id="ProtNLM"/>
    </source>
</evidence>
<proteinExistence type="predicted"/>
<dbReference type="PANTHER" id="PTHR47577:SF2">
    <property type="entry name" value="THAP DOMAIN CONTAINING 9"/>
    <property type="match status" value="1"/>
</dbReference>
<reference evidence="3 4" key="1">
    <citation type="submission" date="2020-04" db="EMBL/GenBank/DDBJ databases">
        <authorList>
            <person name="Wallbank WR R."/>
            <person name="Pardo Diaz C."/>
            <person name="Kozak K."/>
            <person name="Martin S."/>
            <person name="Jiggins C."/>
            <person name="Moest M."/>
            <person name="Warren A I."/>
            <person name="Byers J.R.P. K."/>
            <person name="Montejo-Kovacevich G."/>
            <person name="Yen C E."/>
        </authorList>
    </citation>
    <scope>NUCLEOTIDE SEQUENCE [LARGE SCALE GENOMIC DNA]</scope>
</reference>
<dbReference type="Pfam" id="PF21787">
    <property type="entry name" value="TNP-like_RNaseH_N"/>
    <property type="match status" value="1"/>
</dbReference>
<dbReference type="OrthoDB" id="7312725at2759"/>
<feature type="domain" description="Transposable element P transposase-like GTP-binding insertion" evidence="2">
    <location>
        <begin position="123"/>
        <end position="235"/>
    </location>
</feature>
<organism evidence="3 4">
    <name type="scientific">Arctia plantaginis</name>
    <name type="common">Wood tiger moth</name>
    <name type="synonym">Phalaena plantaginis</name>
    <dbReference type="NCBI Taxonomy" id="874455"/>
    <lineage>
        <taxon>Eukaryota</taxon>
        <taxon>Metazoa</taxon>
        <taxon>Ecdysozoa</taxon>
        <taxon>Arthropoda</taxon>
        <taxon>Hexapoda</taxon>
        <taxon>Insecta</taxon>
        <taxon>Pterygota</taxon>
        <taxon>Neoptera</taxon>
        <taxon>Endopterygota</taxon>
        <taxon>Lepidoptera</taxon>
        <taxon>Glossata</taxon>
        <taxon>Ditrysia</taxon>
        <taxon>Noctuoidea</taxon>
        <taxon>Erebidae</taxon>
        <taxon>Arctiinae</taxon>
        <taxon>Arctia</taxon>
    </lineage>
</organism>
<comment type="caution">
    <text evidence="3">The sequence shown here is derived from an EMBL/GenBank/DDBJ whole genome shotgun (WGS) entry which is preliminary data.</text>
</comment>
<evidence type="ECO:0000313" key="4">
    <source>
        <dbReference type="Proteomes" id="UP000494106"/>
    </source>
</evidence>
<dbReference type="Proteomes" id="UP000494106">
    <property type="component" value="Unassembled WGS sequence"/>
</dbReference>
<protein>
    <recommendedName>
        <fullName evidence="5">THAP domain-containing protein 9</fullName>
    </recommendedName>
</protein>
<dbReference type="AlphaFoldDB" id="A0A8S1BMN4"/>
<name>A0A8S1BMN4_ARCPL</name>
<feature type="domain" description="Transposable element P transposase-like RNase H" evidence="1">
    <location>
        <begin position="6"/>
        <end position="97"/>
    </location>
</feature>
<evidence type="ECO:0000313" key="3">
    <source>
        <dbReference type="EMBL" id="CAB3259816.1"/>
    </source>
</evidence>
<dbReference type="InterPro" id="IPR048365">
    <property type="entry name" value="TNP-like_RNaseH_N"/>
</dbReference>
<dbReference type="EMBL" id="CADEBC010000646">
    <property type="protein sequence ID" value="CAB3259816.1"/>
    <property type="molecule type" value="Genomic_DNA"/>
</dbReference>
<accession>A0A8S1BMN4</accession>